<dbReference type="AlphaFoldDB" id="Q2J603"/>
<gene>
    <name evidence="1" type="ordered locus">Francci3_3939</name>
</gene>
<protein>
    <submittedName>
        <fullName evidence="1">Uncharacterized protein</fullName>
    </submittedName>
</protein>
<dbReference type="STRING" id="106370.Francci3_3939"/>
<name>Q2J603_FRACC</name>
<evidence type="ECO:0000313" key="2">
    <source>
        <dbReference type="Proteomes" id="UP000001937"/>
    </source>
</evidence>
<sequence>MTADLRRKIIGLPSAVPAVASRRRKRALVRRSPLRRWVAGVRPMTGARMPGARALLPAFAGDRPAAWRARPGFTKIMSFAGPSHPSGRMCGHHVVRPLVRPRGRLAQPFPSTRS</sequence>
<reference evidence="1 2" key="1">
    <citation type="journal article" date="2007" name="Genome Res.">
        <title>Genome characteristics of facultatively symbiotic Frankia sp. strains reflect host range and host plant biogeography.</title>
        <authorList>
            <person name="Normand P."/>
            <person name="Lapierre P."/>
            <person name="Tisa L.S."/>
            <person name="Gogarten J.P."/>
            <person name="Alloisio N."/>
            <person name="Bagnarol E."/>
            <person name="Bassi C.A."/>
            <person name="Berry A.M."/>
            <person name="Bickhart D.M."/>
            <person name="Choisne N."/>
            <person name="Couloux A."/>
            <person name="Cournoyer B."/>
            <person name="Cruveiller S."/>
            <person name="Daubin V."/>
            <person name="Demange N."/>
            <person name="Francino M.P."/>
            <person name="Goltsman E."/>
            <person name="Huang Y."/>
            <person name="Kopp O.R."/>
            <person name="Labarre L."/>
            <person name="Lapidus A."/>
            <person name="Lavire C."/>
            <person name="Marechal J."/>
            <person name="Martinez M."/>
            <person name="Mastronunzio J.E."/>
            <person name="Mullin B.C."/>
            <person name="Niemann J."/>
            <person name="Pujic P."/>
            <person name="Rawnsley T."/>
            <person name="Rouy Z."/>
            <person name="Schenowitz C."/>
            <person name="Sellstedt A."/>
            <person name="Tavares F."/>
            <person name="Tomkins J.P."/>
            <person name="Vallenet D."/>
            <person name="Valverde C."/>
            <person name="Wall L.G."/>
            <person name="Wang Y."/>
            <person name="Medigue C."/>
            <person name="Benson D.R."/>
        </authorList>
    </citation>
    <scope>NUCLEOTIDE SEQUENCE [LARGE SCALE GENOMIC DNA]</scope>
    <source>
        <strain evidence="2">DSM 45818 / CECT 9043 / CcI3</strain>
    </source>
</reference>
<keyword evidence="2" id="KW-1185">Reference proteome</keyword>
<proteinExistence type="predicted"/>
<dbReference type="HOGENOM" id="CLU_2117450_0_0_11"/>
<accession>Q2J603</accession>
<dbReference type="Proteomes" id="UP000001937">
    <property type="component" value="Chromosome"/>
</dbReference>
<dbReference type="KEGG" id="fra:Francci3_3939"/>
<evidence type="ECO:0000313" key="1">
    <source>
        <dbReference type="EMBL" id="ABD13289.1"/>
    </source>
</evidence>
<organism evidence="1 2">
    <name type="scientific">Frankia casuarinae (strain DSM 45818 / CECT 9043 / HFP020203 / CcI3)</name>
    <dbReference type="NCBI Taxonomy" id="106370"/>
    <lineage>
        <taxon>Bacteria</taxon>
        <taxon>Bacillati</taxon>
        <taxon>Actinomycetota</taxon>
        <taxon>Actinomycetes</taxon>
        <taxon>Frankiales</taxon>
        <taxon>Frankiaceae</taxon>
        <taxon>Frankia</taxon>
    </lineage>
</organism>
<dbReference type="EMBL" id="CP000249">
    <property type="protein sequence ID" value="ABD13289.1"/>
    <property type="molecule type" value="Genomic_DNA"/>
</dbReference>